<dbReference type="AlphaFoldDB" id="A0A1T5G580"/>
<dbReference type="InterPro" id="IPR024370">
    <property type="entry name" value="PBP_domain"/>
</dbReference>
<dbReference type="RefSeq" id="WP_176141133.1">
    <property type="nucleotide sequence ID" value="NZ_FUZF01000021.1"/>
</dbReference>
<dbReference type="Pfam" id="PF12849">
    <property type="entry name" value="PBP_like_2"/>
    <property type="match status" value="1"/>
</dbReference>
<sequence>MKGYFYIIFATMLTTFFSGCSNNKKEKKDDILAGELPVVVDETLLPLFLEQKEVFESSYYNAKIKEVAKPEVQAVNSLLKGDVAFAVLARTLTDEEQKGFEIRSLKPRVYSLAYDGIILVGNVADADSSIRVSDVVELIKGNKARSFSLVFDNLNSSVFRYFRELGNIEKAANTYVTTKAGANEVLQEIAENRGKVGLISYNQFLSLESSFREKDKIRILSVLNEKSKAIQYVKPSQTTLATGEYPLKREIFVLNYQPNLGLGIGFSAFMTGDRGQRIVLKSGLLPFTMPGREIIIRDNIN</sequence>
<evidence type="ECO:0000313" key="4">
    <source>
        <dbReference type="Proteomes" id="UP000190150"/>
    </source>
</evidence>
<dbReference type="EMBL" id="FUZF01000021">
    <property type="protein sequence ID" value="SKC03588.1"/>
    <property type="molecule type" value="Genomic_DNA"/>
</dbReference>
<evidence type="ECO:0000259" key="2">
    <source>
        <dbReference type="Pfam" id="PF12849"/>
    </source>
</evidence>
<dbReference type="PROSITE" id="PS51257">
    <property type="entry name" value="PROKAR_LIPOPROTEIN"/>
    <property type="match status" value="1"/>
</dbReference>
<evidence type="ECO:0000256" key="1">
    <source>
        <dbReference type="ARBA" id="ARBA00022729"/>
    </source>
</evidence>
<accession>A0A1T5G580</accession>
<dbReference type="PANTHER" id="PTHR30570">
    <property type="entry name" value="PERIPLASMIC PHOSPHATE BINDING COMPONENT OF PHOSPHATE ABC TRANSPORTER"/>
    <property type="match status" value="1"/>
</dbReference>
<dbReference type="InterPro" id="IPR050811">
    <property type="entry name" value="Phosphate_ABC_transporter"/>
</dbReference>
<dbReference type="Proteomes" id="UP000190150">
    <property type="component" value="Unassembled WGS sequence"/>
</dbReference>
<dbReference type="SUPFAM" id="SSF53850">
    <property type="entry name" value="Periplasmic binding protein-like II"/>
    <property type="match status" value="1"/>
</dbReference>
<organism evidence="3 4">
    <name type="scientific">Sphingobacterium nematocida</name>
    <dbReference type="NCBI Taxonomy" id="1513896"/>
    <lineage>
        <taxon>Bacteria</taxon>
        <taxon>Pseudomonadati</taxon>
        <taxon>Bacteroidota</taxon>
        <taxon>Sphingobacteriia</taxon>
        <taxon>Sphingobacteriales</taxon>
        <taxon>Sphingobacteriaceae</taxon>
        <taxon>Sphingobacterium</taxon>
    </lineage>
</organism>
<feature type="domain" description="PBP" evidence="2">
    <location>
        <begin position="34"/>
        <end position="273"/>
    </location>
</feature>
<keyword evidence="1" id="KW-0732">Signal</keyword>
<proteinExistence type="predicted"/>
<dbReference type="PANTHER" id="PTHR30570:SF1">
    <property type="entry name" value="PHOSPHATE-BINDING PROTEIN PSTS"/>
    <property type="match status" value="1"/>
</dbReference>
<gene>
    <name evidence="3" type="ORF">SAMN05660841_03785</name>
</gene>
<keyword evidence="4" id="KW-1185">Reference proteome</keyword>
<reference evidence="4" key="1">
    <citation type="submission" date="2017-02" db="EMBL/GenBank/DDBJ databases">
        <authorList>
            <person name="Varghese N."/>
            <person name="Submissions S."/>
        </authorList>
    </citation>
    <scope>NUCLEOTIDE SEQUENCE [LARGE SCALE GENOMIC DNA]</scope>
    <source>
        <strain evidence="4">DSM 24091</strain>
    </source>
</reference>
<dbReference type="Gene3D" id="3.40.190.10">
    <property type="entry name" value="Periplasmic binding protein-like II"/>
    <property type="match status" value="2"/>
</dbReference>
<evidence type="ECO:0000313" key="3">
    <source>
        <dbReference type="EMBL" id="SKC03588.1"/>
    </source>
</evidence>
<protein>
    <submittedName>
        <fullName evidence="3">Phosphate transport system substrate-binding protein</fullName>
    </submittedName>
</protein>
<dbReference type="STRING" id="1513896.SAMN05660841_03785"/>
<name>A0A1T5G580_9SPHI</name>